<reference evidence="1 2" key="1">
    <citation type="submission" date="2021-07" db="EMBL/GenBank/DDBJ databases">
        <authorList>
            <person name="Palmer J.M."/>
        </authorList>
    </citation>
    <scope>NUCLEOTIDE SEQUENCE [LARGE SCALE GENOMIC DNA]</scope>
    <source>
        <strain evidence="1 2">AT_MEX2019</strain>
        <tissue evidence="1">Muscle</tissue>
    </source>
</reference>
<evidence type="ECO:0000313" key="2">
    <source>
        <dbReference type="Proteomes" id="UP001345963"/>
    </source>
</evidence>
<comment type="caution">
    <text evidence="1">The sequence shown here is derived from an EMBL/GenBank/DDBJ whole genome shotgun (WGS) entry which is preliminary data.</text>
</comment>
<keyword evidence="2" id="KW-1185">Reference proteome</keyword>
<dbReference type="EMBL" id="JAHUTI010063043">
    <property type="protein sequence ID" value="MED6252914.1"/>
    <property type="molecule type" value="Genomic_DNA"/>
</dbReference>
<name>A0ABU7BTE9_9TELE</name>
<gene>
    <name evidence="1" type="ORF">ATANTOWER_019289</name>
</gene>
<evidence type="ECO:0000313" key="1">
    <source>
        <dbReference type="EMBL" id="MED6252914.1"/>
    </source>
</evidence>
<dbReference type="Proteomes" id="UP001345963">
    <property type="component" value="Unassembled WGS sequence"/>
</dbReference>
<sequence>MSWGTPKTAGSNPCSVRLNCCVLGQDTSPALPAIGGQRRRLYGSPASVSLPQGSCGYNVAYHCQCVNVCVNVRITDCSVKRFGVLGLYRVPYKFRPFTIQRG</sequence>
<proteinExistence type="predicted"/>
<accession>A0ABU7BTE9</accession>
<protein>
    <submittedName>
        <fullName evidence="1">Uncharacterized protein</fullName>
    </submittedName>
</protein>
<organism evidence="1 2">
    <name type="scientific">Ataeniobius toweri</name>
    <dbReference type="NCBI Taxonomy" id="208326"/>
    <lineage>
        <taxon>Eukaryota</taxon>
        <taxon>Metazoa</taxon>
        <taxon>Chordata</taxon>
        <taxon>Craniata</taxon>
        <taxon>Vertebrata</taxon>
        <taxon>Euteleostomi</taxon>
        <taxon>Actinopterygii</taxon>
        <taxon>Neopterygii</taxon>
        <taxon>Teleostei</taxon>
        <taxon>Neoteleostei</taxon>
        <taxon>Acanthomorphata</taxon>
        <taxon>Ovalentaria</taxon>
        <taxon>Atherinomorphae</taxon>
        <taxon>Cyprinodontiformes</taxon>
        <taxon>Goodeidae</taxon>
        <taxon>Ataeniobius</taxon>
    </lineage>
</organism>